<feature type="compositionally biased region" description="Polar residues" evidence="1">
    <location>
        <begin position="39"/>
        <end position="56"/>
    </location>
</feature>
<proteinExistence type="predicted"/>
<sequence length="65" mass="7216">MKEGEKKKKVSRLIESVDDRAEWREIQQSQACRVPSMAASATTSVPGLGPQQQRCQISREKQASG</sequence>
<reference evidence="2 3" key="1">
    <citation type="submission" date="2017-12" db="EMBL/GenBank/DDBJ databases">
        <title>Integrating genomic resources of turbot (Scophthalmus maximus) in depth evaluation of genetic and physical mapping variation across individuals.</title>
        <authorList>
            <person name="Martinez P."/>
        </authorList>
    </citation>
    <scope>NUCLEOTIDE SEQUENCE [LARGE SCALE GENOMIC DNA]</scope>
</reference>
<dbReference type="AlphaFoldDB" id="A0A2U9C2Q3"/>
<feature type="region of interest" description="Disordered" evidence="1">
    <location>
        <begin position="34"/>
        <end position="65"/>
    </location>
</feature>
<organism evidence="2 3">
    <name type="scientific">Scophthalmus maximus</name>
    <name type="common">Turbot</name>
    <name type="synonym">Psetta maxima</name>
    <dbReference type="NCBI Taxonomy" id="52904"/>
    <lineage>
        <taxon>Eukaryota</taxon>
        <taxon>Metazoa</taxon>
        <taxon>Chordata</taxon>
        <taxon>Craniata</taxon>
        <taxon>Vertebrata</taxon>
        <taxon>Euteleostomi</taxon>
        <taxon>Actinopterygii</taxon>
        <taxon>Neopterygii</taxon>
        <taxon>Teleostei</taxon>
        <taxon>Neoteleostei</taxon>
        <taxon>Acanthomorphata</taxon>
        <taxon>Carangaria</taxon>
        <taxon>Pleuronectiformes</taxon>
        <taxon>Pleuronectoidei</taxon>
        <taxon>Scophthalmidae</taxon>
        <taxon>Scophthalmus</taxon>
    </lineage>
</organism>
<accession>A0A2U9C2Q3</accession>
<dbReference type="Proteomes" id="UP000246464">
    <property type="component" value="Chromosome 12"/>
</dbReference>
<evidence type="ECO:0000313" key="3">
    <source>
        <dbReference type="Proteomes" id="UP000246464"/>
    </source>
</evidence>
<dbReference type="EMBL" id="CP026254">
    <property type="protein sequence ID" value="AWP10648.1"/>
    <property type="molecule type" value="Genomic_DNA"/>
</dbReference>
<gene>
    <name evidence="2" type="ORF">SMAX5B_022317</name>
</gene>
<protein>
    <submittedName>
        <fullName evidence="2">Uncharacterized protein</fullName>
    </submittedName>
</protein>
<keyword evidence="3" id="KW-1185">Reference proteome</keyword>
<evidence type="ECO:0000313" key="2">
    <source>
        <dbReference type="EMBL" id="AWP10648.1"/>
    </source>
</evidence>
<evidence type="ECO:0000256" key="1">
    <source>
        <dbReference type="SAM" id="MobiDB-lite"/>
    </source>
</evidence>
<name>A0A2U9C2Q3_SCOMX</name>